<feature type="transmembrane region" description="Helical" evidence="4">
    <location>
        <begin position="116"/>
        <end position="137"/>
    </location>
</feature>
<keyword evidence="4" id="KW-1133">Transmembrane helix</keyword>
<dbReference type="GO" id="GO:0007165">
    <property type="term" value="P:signal transduction"/>
    <property type="evidence" value="ECO:0007669"/>
    <property type="project" value="UniProtKB-KW"/>
</dbReference>
<dbReference type="PRINTS" id="PR00260">
    <property type="entry name" value="CHEMTRNSDUCR"/>
</dbReference>
<dbReference type="GO" id="GO:0004888">
    <property type="term" value="F:transmembrane signaling receptor activity"/>
    <property type="evidence" value="ECO:0007669"/>
    <property type="project" value="InterPro"/>
</dbReference>
<dbReference type="CDD" id="cd11386">
    <property type="entry name" value="MCP_signal"/>
    <property type="match status" value="1"/>
</dbReference>
<gene>
    <name evidence="7" type="ORF">SAMN04488526_3409</name>
</gene>
<dbReference type="Pfam" id="PF00015">
    <property type="entry name" value="MCPsignal"/>
    <property type="match status" value="1"/>
</dbReference>
<dbReference type="RefSeq" id="WP_092765024.1">
    <property type="nucleotide sequence ID" value="NZ_FNZQ01000008.1"/>
</dbReference>
<proteinExistence type="inferred from homology"/>
<feature type="domain" description="HAMP" evidence="6">
    <location>
        <begin position="256"/>
        <end position="308"/>
    </location>
</feature>
<dbReference type="PANTHER" id="PTHR43531:SF11">
    <property type="entry name" value="METHYL-ACCEPTING CHEMOTAXIS PROTEIN 3"/>
    <property type="match status" value="1"/>
</dbReference>
<comment type="similarity">
    <text evidence="2">Belongs to the methyl-accepting chemotaxis (MCP) protein family.</text>
</comment>
<keyword evidence="4" id="KW-0472">Membrane</keyword>
<evidence type="ECO:0000256" key="4">
    <source>
        <dbReference type="SAM" id="Phobius"/>
    </source>
</evidence>
<dbReference type="Proteomes" id="UP000199283">
    <property type="component" value="Unassembled WGS sequence"/>
</dbReference>
<feature type="transmembrane region" description="Helical" evidence="4">
    <location>
        <begin position="92"/>
        <end position="109"/>
    </location>
</feature>
<keyword evidence="4" id="KW-0812">Transmembrane</keyword>
<keyword evidence="3" id="KW-0807">Transducer</keyword>
<feature type="transmembrane region" description="Helical" evidence="4">
    <location>
        <begin position="66"/>
        <end position="86"/>
    </location>
</feature>
<dbReference type="PROSITE" id="PS50885">
    <property type="entry name" value="HAMP"/>
    <property type="match status" value="1"/>
</dbReference>
<organism evidence="7 8">
    <name type="scientific">Jannaschia helgolandensis</name>
    <dbReference type="NCBI Taxonomy" id="188906"/>
    <lineage>
        <taxon>Bacteria</taxon>
        <taxon>Pseudomonadati</taxon>
        <taxon>Pseudomonadota</taxon>
        <taxon>Alphaproteobacteria</taxon>
        <taxon>Rhodobacterales</taxon>
        <taxon>Roseobacteraceae</taxon>
        <taxon>Jannaschia</taxon>
    </lineage>
</organism>
<evidence type="ECO:0000256" key="2">
    <source>
        <dbReference type="ARBA" id="ARBA00029447"/>
    </source>
</evidence>
<dbReference type="EMBL" id="FNZQ01000008">
    <property type="protein sequence ID" value="SEL73432.1"/>
    <property type="molecule type" value="Genomic_DNA"/>
</dbReference>
<dbReference type="OrthoDB" id="8482111at2"/>
<dbReference type="AlphaFoldDB" id="A0A1H7SLE3"/>
<dbReference type="InterPro" id="IPR004090">
    <property type="entry name" value="Chemotax_Me-accpt_rcpt"/>
</dbReference>
<dbReference type="InterPro" id="IPR004089">
    <property type="entry name" value="MCPsignal_dom"/>
</dbReference>
<dbReference type="InterPro" id="IPR003660">
    <property type="entry name" value="HAMP_dom"/>
</dbReference>
<dbReference type="GO" id="GO:0016020">
    <property type="term" value="C:membrane"/>
    <property type="evidence" value="ECO:0007669"/>
    <property type="project" value="InterPro"/>
</dbReference>
<evidence type="ECO:0000256" key="3">
    <source>
        <dbReference type="PROSITE-ProRule" id="PRU00284"/>
    </source>
</evidence>
<dbReference type="Gene3D" id="1.10.287.950">
    <property type="entry name" value="Methyl-accepting chemotaxis protein"/>
    <property type="match status" value="1"/>
</dbReference>
<feature type="domain" description="Methyl-accepting transducer" evidence="5">
    <location>
        <begin position="313"/>
        <end position="542"/>
    </location>
</feature>
<accession>A0A1H7SLE3</accession>
<evidence type="ECO:0000313" key="8">
    <source>
        <dbReference type="Proteomes" id="UP000199283"/>
    </source>
</evidence>
<name>A0A1H7SLE3_9RHOB</name>
<dbReference type="SMART" id="SM00283">
    <property type="entry name" value="MA"/>
    <property type="match status" value="1"/>
</dbReference>
<evidence type="ECO:0000256" key="1">
    <source>
        <dbReference type="ARBA" id="ARBA00022500"/>
    </source>
</evidence>
<feature type="transmembrane region" description="Helical" evidence="4">
    <location>
        <begin position="149"/>
        <end position="169"/>
    </location>
</feature>
<dbReference type="SUPFAM" id="SSF58104">
    <property type="entry name" value="Methyl-accepting chemotaxis protein (MCP) signaling domain"/>
    <property type="match status" value="1"/>
</dbReference>
<protein>
    <submittedName>
        <fullName evidence="7">Methyl-accepting chemotaxis protein</fullName>
    </submittedName>
</protein>
<evidence type="ECO:0000259" key="6">
    <source>
        <dbReference type="PROSITE" id="PS50885"/>
    </source>
</evidence>
<feature type="transmembrane region" description="Helical" evidence="4">
    <location>
        <begin position="16"/>
        <end position="34"/>
    </location>
</feature>
<dbReference type="PANTHER" id="PTHR43531">
    <property type="entry name" value="PROTEIN ICFG"/>
    <property type="match status" value="1"/>
</dbReference>
<dbReference type="STRING" id="188906.SAMN04488526_3409"/>
<dbReference type="GO" id="GO:0006935">
    <property type="term" value="P:chemotaxis"/>
    <property type="evidence" value="ECO:0007669"/>
    <property type="project" value="UniProtKB-KW"/>
</dbReference>
<evidence type="ECO:0000313" key="7">
    <source>
        <dbReference type="EMBL" id="SEL73432.1"/>
    </source>
</evidence>
<dbReference type="InterPro" id="IPR051310">
    <property type="entry name" value="MCP_chemotaxis"/>
</dbReference>
<keyword evidence="1" id="KW-0145">Chemotaxis</keyword>
<evidence type="ECO:0000259" key="5">
    <source>
        <dbReference type="PROSITE" id="PS50111"/>
    </source>
</evidence>
<feature type="transmembrane region" description="Helical" evidence="4">
    <location>
        <begin position="40"/>
        <end position="59"/>
    </location>
</feature>
<sequence>MPDKSLNRSREKATQLALLACLACTVPIGMVAIANDMTPWVLIPLSMALPLVGFCIRRLDQGIGRIAVGLALVGQVMLLTTAMAAHPWQLDVHLYFFAALAATAALVDLRALIIAAAAIALHHVLATVAMPALFYGSTIADPWLLLQRTLIHVSAVVINVAWLGAAIHVRTRLVNAAVKDKAKIEAATARAITAERQASAALVDATTAQTQANVARQDAENALEQSRIDGQRAKALDAEAMKLRTIEEERQEKERMVQLNAITVLRRALERLADGDLSSRTSGTLPKGYEDLADRFDSTLESLEFALSDIHQVSLTISDETDEIASAATDLSQRTERHAATLEEISRSTEQLTQLIRITAEDAGQAEAIMVTTGSEAEAGARIMGQAIAAMAEIEVSAGEVRKITSMIEDIAFQTNLLALNAGVEAARAGDAGRGFAVVASEVRALAQRSSEAANRINTLIAQSGDQIVRGVTLVHDTGDALEKIIAAVETVTTRISTIAATSEEQATGVHDINAALRDLDRVSQQNATMFEETTAACQTLRTSAHGLSLAIRKFGGAGPDVTETEVQAA</sequence>
<reference evidence="7 8" key="1">
    <citation type="submission" date="2016-10" db="EMBL/GenBank/DDBJ databases">
        <authorList>
            <person name="de Groot N.N."/>
        </authorList>
    </citation>
    <scope>NUCLEOTIDE SEQUENCE [LARGE SCALE GENOMIC DNA]</scope>
    <source>
        <strain evidence="7 8">DSM 14858</strain>
    </source>
</reference>
<keyword evidence="8" id="KW-1185">Reference proteome</keyword>
<dbReference type="PROSITE" id="PS50111">
    <property type="entry name" value="CHEMOTAXIS_TRANSDUC_2"/>
    <property type="match status" value="1"/>
</dbReference>